<dbReference type="GO" id="GO:0004019">
    <property type="term" value="F:adenylosuccinate synthase activity"/>
    <property type="evidence" value="ECO:0007669"/>
    <property type="project" value="InterPro"/>
</dbReference>
<keyword evidence="6" id="KW-0342">GTP-binding</keyword>
<dbReference type="GO" id="GO:0046872">
    <property type="term" value="F:metal ion binding"/>
    <property type="evidence" value="ECO:0007669"/>
    <property type="project" value="UniProtKB-KW"/>
</dbReference>
<dbReference type="NCBIfam" id="NF002223">
    <property type="entry name" value="PRK01117.1"/>
    <property type="match status" value="1"/>
</dbReference>
<dbReference type="SUPFAM" id="SSF52540">
    <property type="entry name" value="P-loop containing nucleoside triphosphate hydrolases"/>
    <property type="match status" value="1"/>
</dbReference>
<evidence type="ECO:0000313" key="7">
    <source>
        <dbReference type="EMBL" id="EQD54020.1"/>
    </source>
</evidence>
<keyword evidence="4" id="KW-0658">Purine biosynthesis</keyword>
<dbReference type="SMART" id="SM00788">
    <property type="entry name" value="Adenylsucc_synt"/>
    <property type="match status" value="1"/>
</dbReference>
<keyword evidence="3" id="KW-0547">Nucleotide-binding</keyword>
<dbReference type="PANTHER" id="PTHR11846">
    <property type="entry name" value="ADENYLOSUCCINATE SYNTHETASE"/>
    <property type="match status" value="1"/>
</dbReference>
<comment type="caution">
    <text evidence="7">The sequence shown here is derived from an EMBL/GenBank/DDBJ whole genome shotgun (WGS) entry which is preliminary data.</text>
</comment>
<gene>
    <name evidence="7" type="ORF">B1B_09887</name>
</gene>
<dbReference type="InterPro" id="IPR001114">
    <property type="entry name" value="Adenylosuccinate_synthetase"/>
</dbReference>
<reference evidence="7" key="2">
    <citation type="journal article" date="2014" name="ISME J.">
        <title>Microbial stratification in low pH oxic and suboxic macroscopic growths along an acid mine drainage.</title>
        <authorList>
            <person name="Mendez-Garcia C."/>
            <person name="Mesa V."/>
            <person name="Sprenger R.R."/>
            <person name="Richter M."/>
            <person name="Diez M.S."/>
            <person name="Solano J."/>
            <person name="Bargiela R."/>
            <person name="Golyshina O.V."/>
            <person name="Manteca A."/>
            <person name="Ramos J.L."/>
            <person name="Gallego J.R."/>
            <person name="Llorente I."/>
            <person name="Martins Dos Santos V.A."/>
            <person name="Jensen O.N."/>
            <person name="Pelaez A.I."/>
            <person name="Sanchez J."/>
            <person name="Ferrer M."/>
        </authorList>
    </citation>
    <scope>NUCLEOTIDE SEQUENCE</scope>
</reference>
<dbReference type="HAMAP" id="MF_00011">
    <property type="entry name" value="Adenylosucc_synth"/>
    <property type="match status" value="1"/>
</dbReference>
<dbReference type="Pfam" id="PF00709">
    <property type="entry name" value="Adenylsucc_synt"/>
    <property type="match status" value="1"/>
</dbReference>
<name>T1BIS5_9ZZZZ</name>
<dbReference type="Gene3D" id="3.40.440.10">
    <property type="entry name" value="Adenylosuccinate Synthetase, subunit A, domain 1"/>
    <property type="match status" value="1"/>
</dbReference>
<dbReference type="InterPro" id="IPR042110">
    <property type="entry name" value="Adenylosuccinate_synth_dom2"/>
</dbReference>
<dbReference type="GO" id="GO:0044208">
    <property type="term" value="P:'de novo' AMP biosynthetic process"/>
    <property type="evidence" value="ECO:0007669"/>
    <property type="project" value="TreeGrafter"/>
</dbReference>
<dbReference type="GO" id="GO:0046040">
    <property type="term" value="P:IMP metabolic process"/>
    <property type="evidence" value="ECO:0007669"/>
    <property type="project" value="TreeGrafter"/>
</dbReference>
<dbReference type="PANTHER" id="PTHR11846:SF0">
    <property type="entry name" value="ADENYLOSUCCINATE SYNTHETASE"/>
    <property type="match status" value="1"/>
</dbReference>
<evidence type="ECO:0000256" key="2">
    <source>
        <dbReference type="ARBA" id="ARBA00022723"/>
    </source>
</evidence>
<dbReference type="EMBL" id="AUZY01006544">
    <property type="protein sequence ID" value="EQD54020.1"/>
    <property type="molecule type" value="Genomic_DNA"/>
</dbReference>
<keyword evidence="1" id="KW-0436">Ligase</keyword>
<dbReference type="InterPro" id="IPR042111">
    <property type="entry name" value="Adenylosuccinate_synth_dom3"/>
</dbReference>
<dbReference type="CDD" id="cd03108">
    <property type="entry name" value="AdSS"/>
    <property type="match status" value="1"/>
</dbReference>
<evidence type="ECO:0000256" key="4">
    <source>
        <dbReference type="ARBA" id="ARBA00022755"/>
    </source>
</evidence>
<sequence length="388" mass="41616">MPVTIVVGAQFGDEAKGKITDFLAADAQYVVRTGGGPNAGHSVHLPEGVVVLHQLACGVLRRGVTGISGPGMVVQPMKLEEELRALEERGLFRGELLLSDRAHVLLPLHEIEDAWEDALRTQQSPAAGLGTTGRGIGPAYSDRYGRWGIRLGDLDRPATLRQRLELLYARKTQLPNLPPREQLASTLIEVGSRLAPYIRPTEPILWEAIGRGDRILLEGAQSALLDIDFGTYPYVTSSHPTSAGALVGSGIPPLAVDRIVGVAKAYSTRVGAGPFPTRVEGELGEYLQRVGGERGATTGRPRECGWLDLVLLRYAARLNGFTALAITKVDVLGGLPEVPVCVRYELPDGSSLTDRPPTSADDLGEVRPVYERLPAWGEVSPATARAPP</sequence>
<evidence type="ECO:0000256" key="1">
    <source>
        <dbReference type="ARBA" id="ARBA00022598"/>
    </source>
</evidence>
<dbReference type="AlphaFoldDB" id="T1BIS5"/>
<dbReference type="InterPro" id="IPR042109">
    <property type="entry name" value="Adenylosuccinate_synth_dom1"/>
</dbReference>
<keyword evidence="2" id="KW-0479">Metal-binding</keyword>
<dbReference type="GO" id="GO:0005525">
    <property type="term" value="F:GTP binding"/>
    <property type="evidence" value="ECO:0007669"/>
    <property type="project" value="UniProtKB-KW"/>
</dbReference>
<evidence type="ECO:0000256" key="6">
    <source>
        <dbReference type="ARBA" id="ARBA00023134"/>
    </source>
</evidence>
<dbReference type="GO" id="GO:0005737">
    <property type="term" value="C:cytoplasm"/>
    <property type="evidence" value="ECO:0007669"/>
    <property type="project" value="TreeGrafter"/>
</dbReference>
<evidence type="ECO:0000256" key="3">
    <source>
        <dbReference type="ARBA" id="ARBA00022741"/>
    </source>
</evidence>
<organism evidence="7">
    <name type="scientific">mine drainage metagenome</name>
    <dbReference type="NCBI Taxonomy" id="410659"/>
    <lineage>
        <taxon>unclassified sequences</taxon>
        <taxon>metagenomes</taxon>
        <taxon>ecological metagenomes</taxon>
    </lineage>
</organism>
<keyword evidence="5" id="KW-0460">Magnesium</keyword>
<evidence type="ECO:0000256" key="5">
    <source>
        <dbReference type="ARBA" id="ARBA00022842"/>
    </source>
</evidence>
<dbReference type="InterPro" id="IPR027417">
    <property type="entry name" value="P-loop_NTPase"/>
</dbReference>
<proteinExistence type="inferred from homology"/>
<dbReference type="Gene3D" id="3.90.170.10">
    <property type="entry name" value="Adenylosuccinate Synthetase, subunit A, domain 3"/>
    <property type="match status" value="1"/>
</dbReference>
<protein>
    <submittedName>
        <fullName evidence="7">Adenylosuccinate synthase</fullName>
    </submittedName>
</protein>
<accession>T1BIS5</accession>
<reference evidence="7" key="1">
    <citation type="submission" date="2013-08" db="EMBL/GenBank/DDBJ databases">
        <authorList>
            <person name="Mendez C."/>
            <person name="Richter M."/>
            <person name="Ferrer M."/>
            <person name="Sanchez J."/>
        </authorList>
    </citation>
    <scope>NUCLEOTIDE SEQUENCE</scope>
</reference>
<dbReference type="Gene3D" id="1.10.300.10">
    <property type="entry name" value="Adenylosuccinate Synthetase, subunit A, domain 2"/>
    <property type="match status" value="1"/>
</dbReference>
<dbReference type="PROSITE" id="PS01266">
    <property type="entry name" value="ADENYLOSUCCIN_SYN_1"/>
    <property type="match status" value="1"/>
</dbReference>
<dbReference type="InterPro" id="IPR018220">
    <property type="entry name" value="Adenylosuccin_syn_GTP-bd"/>
</dbReference>